<comment type="caution">
    <text evidence="2">The sequence shown here is derived from an EMBL/GenBank/DDBJ whole genome shotgun (WGS) entry which is preliminary data.</text>
</comment>
<dbReference type="RefSeq" id="WP_032558085.1">
    <property type="nucleotide sequence ID" value="NZ_JGDJ01000116.1"/>
</dbReference>
<feature type="domain" description="D-serine dehydratase-like" evidence="1">
    <location>
        <begin position="210"/>
        <end position="278"/>
    </location>
</feature>
<evidence type="ECO:0000313" key="2">
    <source>
        <dbReference type="EMBL" id="EXZ30860.1"/>
    </source>
</evidence>
<dbReference type="Pfam" id="PF14031">
    <property type="entry name" value="D-ser_dehydrat"/>
    <property type="match status" value="1"/>
</dbReference>
<dbReference type="Gene3D" id="3.20.20.10">
    <property type="entry name" value="Alanine racemase"/>
    <property type="match status" value="1"/>
</dbReference>
<sequence>MKVVVYTKNIIENIEKAQSFINVPISLMFKDFYEDIYGHIADKINNKIFGLHLKDSICYSIGKATKDNSGAVVTSFTDVWQYLNINGIACQGIHNFYIPINACDDREGLSCYEASKLANEIRMISSSHIYGLITSGCLNENHPSEKELYRIWKSLRDNIESISLGGSFWLGQETKIPEFTSDVRIGEYMLFGTIPYCDYEVRKGLNGIEIETRVIGIYPERNQLILDCGYSMVDLDKCQISDCTNLKFVDSSSEYSIMECDHVSDYCIGDVVTFVPNYKSLVKLRYAEHEYR</sequence>
<proteinExistence type="predicted"/>
<dbReference type="Gene3D" id="2.40.37.20">
    <property type="entry name" value="D-serine dehydratase-like domain"/>
    <property type="match status" value="1"/>
</dbReference>
<organism evidence="2 3">
    <name type="scientific">Bacteroides fragilis str. S36L11</name>
    <dbReference type="NCBI Taxonomy" id="1339327"/>
    <lineage>
        <taxon>Bacteria</taxon>
        <taxon>Pseudomonadati</taxon>
        <taxon>Bacteroidota</taxon>
        <taxon>Bacteroidia</taxon>
        <taxon>Bacteroidales</taxon>
        <taxon>Bacteroidaceae</taxon>
        <taxon>Bacteroides</taxon>
    </lineage>
</organism>
<dbReference type="PATRIC" id="fig|1339327.3.peg.636"/>
<dbReference type="InterPro" id="IPR026956">
    <property type="entry name" value="D-ser_dehydrat-like_dom"/>
</dbReference>
<dbReference type="InterPro" id="IPR029066">
    <property type="entry name" value="PLP-binding_barrel"/>
</dbReference>
<evidence type="ECO:0000259" key="1">
    <source>
        <dbReference type="Pfam" id="PF14031"/>
    </source>
</evidence>
<evidence type="ECO:0000313" key="3">
    <source>
        <dbReference type="Proteomes" id="UP000022082"/>
    </source>
</evidence>
<dbReference type="Proteomes" id="UP000022082">
    <property type="component" value="Unassembled WGS sequence"/>
</dbReference>
<reference evidence="2 3" key="1">
    <citation type="submission" date="2014-02" db="EMBL/GenBank/DDBJ databases">
        <authorList>
            <person name="Sears C."/>
            <person name="Carroll K."/>
            <person name="Sack B.R."/>
            <person name="Qadri F."/>
            <person name="Myers L.L."/>
            <person name="Chung G.-T."/>
            <person name="Escheverria P."/>
            <person name="Fraser C.M."/>
            <person name="Sadzewicz L."/>
            <person name="Shefchek K.A."/>
            <person name="Tallon L."/>
            <person name="Das S.P."/>
            <person name="Daugherty S."/>
            <person name="Mongodin E.F."/>
        </authorList>
    </citation>
    <scope>NUCLEOTIDE SEQUENCE [LARGE SCALE GENOMIC DNA]</scope>
    <source>
        <strain evidence="2 3">S36L11</strain>
    </source>
</reference>
<gene>
    <name evidence="2" type="ORF">M136_5425</name>
</gene>
<accession>A0A015X9T7</accession>
<dbReference type="AlphaFoldDB" id="A0A015X9T7"/>
<protein>
    <recommendedName>
        <fullName evidence="1">D-serine dehydratase-like domain-containing protein</fullName>
    </recommendedName>
</protein>
<name>A0A015X9T7_BACFG</name>
<dbReference type="InterPro" id="IPR042208">
    <property type="entry name" value="D-ser_dehydrat-like_sf"/>
</dbReference>
<dbReference type="EMBL" id="JGDJ01000116">
    <property type="protein sequence ID" value="EXZ30860.1"/>
    <property type="molecule type" value="Genomic_DNA"/>
</dbReference>